<feature type="region of interest" description="Disordered" evidence="9">
    <location>
        <begin position="262"/>
        <end position="283"/>
    </location>
</feature>
<dbReference type="CDD" id="cd23767">
    <property type="entry name" value="IQCD"/>
    <property type="match status" value="1"/>
</dbReference>
<keyword evidence="4" id="KW-0109">Calcium transport</keyword>
<keyword evidence="3" id="KW-0050">Antiport</keyword>
<evidence type="ECO:0000256" key="6">
    <source>
        <dbReference type="ARBA" id="ARBA00022989"/>
    </source>
</evidence>
<keyword evidence="4" id="KW-0106">Calcium</keyword>
<feature type="transmembrane region" description="Helical" evidence="10">
    <location>
        <begin position="450"/>
        <end position="472"/>
    </location>
</feature>
<evidence type="ECO:0000256" key="9">
    <source>
        <dbReference type="SAM" id="MobiDB-lite"/>
    </source>
</evidence>
<feature type="transmembrane region" description="Helical" evidence="10">
    <location>
        <begin position="168"/>
        <end position="191"/>
    </location>
</feature>
<dbReference type="GO" id="GO:0015297">
    <property type="term" value="F:antiporter activity"/>
    <property type="evidence" value="ECO:0007669"/>
    <property type="project" value="UniProtKB-KW"/>
</dbReference>
<keyword evidence="2" id="KW-0813">Transport</keyword>
<evidence type="ECO:0000313" key="13">
    <source>
        <dbReference type="Ensembl" id="ENSORLP00015001000.1"/>
    </source>
</evidence>
<dbReference type="AlphaFoldDB" id="A0A3P9GZQ7"/>
<dbReference type="Proteomes" id="UP000265200">
    <property type="component" value="Chromosome 9"/>
</dbReference>
<feature type="domain" description="Sodium/calcium exchanger membrane region" evidence="12">
    <location>
        <begin position="429"/>
        <end position="523"/>
    </location>
</feature>
<keyword evidence="11" id="KW-0732">Signal</keyword>
<evidence type="ECO:0000256" key="2">
    <source>
        <dbReference type="ARBA" id="ARBA00022448"/>
    </source>
</evidence>
<dbReference type="InterPro" id="IPR004837">
    <property type="entry name" value="NaCa_Exmemb"/>
</dbReference>
<name>A0A3P9GZQ7_ORYLA</name>
<dbReference type="PANTHER" id="PTHR12266">
    <property type="entry name" value="NA+/CA2+ K+ INDEPENDENT EXCHANGER"/>
    <property type="match status" value="1"/>
</dbReference>
<evidence type="ECO:0000256" key="5">
    <source>
        <dbReference type="ARBA" id="ARBA00022692"/>
    </source>
</evidence>
<accession>A0A3P9GZQ7</accession>
<evidence type="ECO:0000256" key="10">
    <source>
        <dbReference type="SAM" id="Phobius"/>
    </source>
</evidence>
<feature type="chain" id="PRO_5018038033" evidence="11">
    <location>
        <begin position="26"/>
        <end position="823"/>
    </location>
</feature>
<evidence type="ECO:0000256" key="7">
    <source>
        <dbReference type="ARBA" id="ARBA00023136"/>
    </source>
</evidence>
<dbReference type="GO" id="GO:0006816">
    <property type="term" value="P:calcium ion transport"/>
    <property type="evidence" value="ECO:0007669"/>
    <property type="project" value="UniProtKB-KW"/>
</dbReference>
<evidence type="ECO:0000256" key="4">
    <source>
        <dbReference type="ARBA" id="ARBA00022568"/>
    </source>
</evidence>
<evidence type="ECO:0000256" key="3">
    <source>
        <dbReference type="ARBA" id="ARBA00022449"/>
    </source>
</evidence>
<feature type="transmembrane region" description="Helical" evidence="10">
    <location>
        <begin position="395"/>
        <end position="414"/>
    </location>
</feature>
<reference evidence="13" key="3">
    <citation type="submission" date="2025-08" db="UniProtKB">
        <authorList>
            <consortium name="Ensembl"/>
        </authorList>
    </citation>
    <scope>IDENTIFICATION</scope>
    <source>
        <strain evidence="13">HSOK</strain>
    </source>
</reference>
<evidence type="ECO:0000256" key="1">
    <source>
        <dbReference type="ARBA" id="ARBA00004141"/>
    </source>
</evidence>
<feature type="coiled-coil region" evidence="8">
    <location>
        <begin position="719"/>
        <end position="767"/>
    </location>
</feature>
<feature type="signal peptide" evidence="11">
    <location>
        <begin position="1"/>
        <end position="25"/>
    </location>
</feature>
<evidence type="ECO:0000313" key="14">
    <source>
        <dbReference type="Proteomes" id="UP000265200"/>
    </source>
</evidence>
<comment type="subcellular location">
    <subcellularLocation>
        <location evidence="1">Membrane</location>
        <topology evidence="1">Multi-pass membrane protein</topology>
    </subcellularLocation>
</comment>
<feature type="transmembrane region" description="Helical" evidence="10">
    <location>
        <begin position="365"/>
        <end position="383"/>
    </location>
</feature>
<keyword evidence="6 10" id="KW-1133">Transmembrane helix</keyword>
<evidence type="ECO:0000259" key="12">
    <source>
        <dbReference type="Pfam" id="PF01699"/>
    </source>
</evidence>
<dbReference type="InterPro" id="IPR051359">
    <property type="entry name" value="CaCA_antiporter"/>
</dbReference>
<keyword evidence="5 10" id="KW-0812">Transmembrane</keyword>
<feature type="transmembrane region" description="Helical" evidence="10">
    <location>
        <begin position="99"/>
        <end position="119"/>
    </location>
</feature>
<dbReference type="InterPro" id="IPR044880">
    <property type="entry name" value="NCX_ion-bd_dom_sf"/>
</dbReference>
<keyword evidence="7 10" id="KW-0472">Membrane</keyword>
<keyword evidence="4" id="KW-0406">Ion transport</keyword>
<protein>
    <submittedName>
        <fullName evidence="13">Solute carrier family 8 member B1</fullName>
    </submittedName>
</protein>
<dbReference type="PROSITE" id="PS50096">
    <property type="entry name" value="IQ"/>
    <property type="match status" value="1"/>
</dbReference>
<reference key="1">
    <citation type="journal article" date="2007" name="Nature">
        <title>The medaka draft genome and insights into vertebrate genome evolution.</title>
        <authorList>
            <person name="Kasahara M."/>
            <person name="Naruse K."/>
            <person name="Sasaki S."/>
            <person name="Nakatani Y."/>
            <person name="Qu W."/>
            <person name="Ahsan B."/>
            <person name="Yamada T."/>
            <person name="Nagayasu Y."/>
            <person name="Doi K."/>
            <person name="Kasai Y."/>
            <person name="Jindo T."/>
            <person name="Kobayashi D."/>
            <person name="Shimada A."/>
            <person name="Toyoda A."/>
            <person name="Kuroki Y."/>
            <person name="Fujiyama A."/>
            <person name="Sasaki T."/>
            <person name="Shimizu A."/>
            <person name="Asakawa S."/>
            <person name="Shimizu N."/>
            <person name="Hashimoto S."/>
            <person name="Yang J."/>
            <person name="Lee Y."/>
            <person name="Matsushima K."/>
            <person name="Sugano S."/>
            <person name="Sakaizumi M."/>
            <person name="Narita T."/>
            <person name="Ohishi K."/>
            <person name="Haga S."/>
            <person name="Ohta F."/>
            <person name="Nomoto H."/>
            <person name="Nogata K."/>
            <person name="Morishita T."/>
            <person name="Endo T."/>
            <person name="Shin-I T."/>
            <person name="Takeda H."/>
            <person name="Morishita S."/>
            <person name="Kohara Y."/>
        </authorList>
    </citation>
    <scope>NUCLEOTIDE SEQUENCE [LARGE SCALE GENOMIC DNA]</scope>
    <source>
        <strain>Hd-rR</strain>
    </source>
</reference>
<dbReference type="InterPro" id="IPR000048">
    <property type="entry name" value="IQ_motif_EF-hand-BS"/>
</dbReference>
<feature type="domain" description="Sodium/calcium exchanger membrane region" evidence="12">
    <location>
        <begin position="106"/>
        <end position="246"/>
    </location>
</feature>
<dbReference type="GO" id="GO:0016020">
    <property type="term" value="C:membrane"/>
    <property type="evidence" value="ECO:0007669"/>
    <property type="project" value="UniProtKB-SubCell"/>
</dbReference>
<evidence type="ECO:0000256" key="8">
    <source>
        <dbReference type="SAM" id="Coils"/>
    </source>
</evidence>
<dbReference type="PANTHER" id="PTHR12266:SF0">
    <property type="entry name" value="MITOCHONDRIAL SODIUM_CALCIUM EXCHANGER PROTEIN"/>
    <property type="match status" value="1"/>
</dbReference>
<dbReference type="Pfam" id="PF01699">
    <property type="entry name" value="Na_Ca_ex"/>
    <property type="match status" value="2"/>
</dbReference>
<sequence length="823" mass="92891">MAFNRFLWQLLLVVLFGGQLGITSSQVQNQTGFNLVGLSLNLTFVKMAARNAECDLVMNRTPAERCTFVKNTPDCDMEDGFINYLNVVFCLLPPNLTPFTITLCCMWLFFLFMILGLTASKFFCPNLSAISSSLHLTHNVAGVTFLALGNGAPDIFSAMAAFSHPHTAGLAVGALFGAGVFVTTVVAGSVSLFKPFAVASRPFLRDVIFYMVAVFWTFLMLYRGTTTLGETLGYLSLYVLYVLTVIISAYIYKRQRNYVNTSNQNSPHIQEFPSSDSSDDDLPNLTGGNIQQDYESEYRPLLPYSEPTSRILLSSLNPVDSRKWRRKSWRWRVLKVLKTPLEVLLLLCVPVVDPDKEDKNWRRPLNCLHLVIAPVVCVLAFQSGKYGNYMIQEQFPLWVLILLLGFFLAAIVFCTTTNDHPPKYHAVFALLGFVVSAVLISAAASEVVSLLHMLGVVLSLSNTVLGLTLLAWGNSIGDCFSDITIAQQGYPRMAISACFGGIIFNMVIGVGLGCLVQMVKTNSDVQQESEEEQSRMSTKAGSKGKGKLRREIKKSVTDILRLFKPHIGILSSLRTEQGVELSRSESLLIRELNIYQSLVVKRLTSEHEWPMQNMLDLNLKEEEEVAATLKQVHVEFSQLSEEINNTQCYLDLEEETINQPVAQASDTKPTSSQDEIDHFNIHLYNLMHANKQAEMMLRKKNEILEGQIEDLLHKFDKDKVEIQAKLELTKKEYDEVMEDMKTLEKYFQDLELECNQIHEKRRLAEEKKREEIRELELKTKAAITIQAWWRGCSTRKALKNKDKGKKKVKTKKGKVNICIPTRC</sequence>
<feature type="transmembrane region" description="Helical" evidence="10">
    <location>
        <begin position="493"/>
        <end position="519"/>
    </location>
</feature>
<feature type="transmembrane region" description="Helical" evidence="10">
    <location>
        <begin position="426"/>
        <end position="444"/>
    </location>
</feature>
<organism evidence="13 14">
    <name type="scientific">Oryzias latipes</name>
    <name type="common">Japanese rice fish</name>
    <name type="synonym">Japanese killifish</name>
    <dbReference type="NCBI Taxonomy" id="8090"/>
    <lineage>
        <taxon>Eukaryota</taxon>
        <taxon>Metazoa</taxon>
        <taxon>Chordata</taxon>
        <taxon>Craniata</taxon>
        <taxon>Vertebrata</taxon>
        <taxon>Euteleostomi</taxon>
        <taxon>Actinopterygii</taxon>
        <taxon>Neopterygii</taxon>
        <taxon>Teleostei</taxon>
        <taxon>Neoteleostei</taxon>
        <taxon>Acanthomorphata</taxon>
        <taxon>Ovalentaria</taxon>
        <taxon>Atherinomorphae</taxon>
        <taxon>Beloniformes</taxon>
        <taxon>Adrianichthyidae</taxon>
        <taxon>Oryziinae</taxon>
        <taxon>Oryzias</taxon>
    </lineage>
</organism>
<dbReference type="SMART" id="SM00015">
    <property type="entry name" value="IQ"/>
    <property type="match status" value="1"/>
</dbReference>
<dbReference type="Ensembl" id="ENSORLT00015013376.1">
    <property type="protein sequence ID" value="ENSORLP00015001000.1"/>
    <property type="gene ID" value="ENSORLG00015001581.1"/>
</dbReference>
<evidence type="ECO:0000256" key="11">
    <source>
        <dbReference type="SAM" id="SignalP"/>
    </source>
</evidence>
<proteinExistence type="predicted"/>
<reference evidence="13 14" key="2">
    <citation type="submission" date="2017-04" db="EMBL/GenBank/DDBJ databases">
        <title>CpG methylation of centromeres and impact of large insertions on vertebrate speciation.</title>
        <authorList>
            <person name="Ichikawa K."/>
            <person name="Yoshimura J."/>
            <person name="Morishita S."/>
        </authorList>
    </citation>
    <scope>NUCLEOTIDE SEQUENCE</scope>
    <source>
        <strain evidence="13 14">HSOK</strain>
    </source>
</reference>
<feature type="transmembrane region" description="Helical" evidence="10">
    <location>
        <begin position="203"/>
        <end position="222"/>
    </location>
</feature>
<feature type="transmembrane region" description="Helical" evidence="10">
    <location>
        <begin position="234"/>
        <end position="252"/>
    </location>
</feature>
<dbReference type="Pfam" id="PF00612">
    <property type="entry name" value="IQ"/>
    <property type="match status" value="1"/>
</dbReference>
<dbReference type="Gene3D" id="1.20.5.190">
    <property type="match status" value="1"/>
</dbReference>
<dbReference type="Gene3D" id="1.20.1420.30">
    <property type="entry name" value="NCX, central ion-binding region"/>
    <property type="match status" value="2"/>
</dbReference>
<reference evidence="13" key="4">
    <citation type="submission" date="2025-09" db="UniProtKB">
        <authorList>
            <consortium name="Ensembl"/>
        </authorList>
    </citation>
    <scope>IDENTIFICATION</scope>
    <source>
        <strain evidence="13">HSOK</strain>
    </source>
</reference>
<keyword evidence="8" id="KW-0175">Coiled coil</keyword>